<evidence type="ECO:0000256" key="1">
    <source>
        <dbReference type="SAM" id="Phobius"/>
    </source>
</evidence>
<keyword evidence="1" id="KW-1133">Transmembrane helix</keyword>
<keyword evidence="1" id="KW-0812">Transmembrane</keyword>
<dbReference type="Proteomes" id="UP000006695">
    <property type="component" value="Chromosome"/>
</dbReference>
<keyword evidence="1" id="KW-0472">Membrane</keyword>
<proteinExistence type="predicted"/>
<gene>
    <name evidence="2" type="ordered locus">Gura_1589</name>
</gene>
<reference evidence="2 3" key="1">
    <citation type="submission" date="2007-05" db="EMBL/GenBank/DDBJ databases">
        <title>Complete sequence of Geobacter uraniireducens Rf4.</title>
        <authorList>
            <consortium name="US DOE Joint Genome Institute"/>
            <person name="Copeland A."/>
            <person name="Lucas S."/>
            <person name="Lapidus A."/>
            <person name="Barry K."/>
            <person name="Detter J.C."/>
            <person name="Glavina del Rio T."/>
            <person name="Hammon N."/>
            <person name="Israni S."/>
            <person name="Dalin E."/>
            <person name="Tice H."/>
            <person name="Pitluck S."/>
            <person name="Chertkov O."/>
            <person name="Brettin T."/>
            <person name="Bruce D."/>
            <person name="Han C."/>
            <person name="Schmutz J."/>
            <person name="Larimer F."/>
            <person name="Land M."/>
            <person name="Hauser L."/>
            <person name="Kyrpides N."/>
            <person name="Mikhailova N."/>
            <person name="Shelobolina E."/>
            <person name="Aklujkar M."/>
            <person name="Lovley D."/>
            <person name="Richardson P."/>
        </authorList>
    </citation>
    <scope>NUCLEOTIDE SEQUENCE [LARGE SCALE GENOMIC DNA]</scope>
    <source>
        <strain evidence="2 3">Rf4</strain>
    </source>
</reference>
<protein>
    <submittedName>
        <fullName evidence="2">Uncharacterized protein</fullName>
    </submittedName>
</protein>
<evidence type="ECO:0000313" key="2">
    <source>
        <dbReference type="EMBL" id="ABQ25785.1"/>
    </source>
</evidence>
<accession>A5GED0</accession>
<keyword evidence="3" id="KW-1185">Reference proteome</keyword>
<name>A5GED0_GEOUR</name>
<dbReference type="HOGENOM" id="CLU_2633061_0_0_7"/>
<feature type="transmembrane region" description="Helical" evidence="1">
    <location>
        <begin position="6"/>
        <end position="32"/>
    </location>
</feature>
<dbReference type="EMBL" id="CP000698">
    <property type="protein sequence ID" value="ABQ25785.1"/>
    <property type="molecule type" value="Genomic_DNA"/>
</dbReference>
<evidence type="ECO:0000313" key="3">
    <source>
        <dbReference type="Proteomes" id="UP000006695"/>
    </source>
</evidence>
<organism evidence="2 3">
    <name type="scientific">Geotalea uraniireducens (strain Rf4)</name>
    <name type="common">Geobacter uraniireducens</name>
    <dbReference type="NCBI Taxonomy" id="351605"/>
    <lineage>
        <taxon>Bacteria</taxon>
        <taxon>Pseudomonadati</taxon>
        <taxon>Thermodesulfobacteriota</taxon>
        <taxon>Desulfuromonadia</taxon>
        <taxon>Geobacterales</taxon>
        <taxon>Geobacteraceae</taxon>
        <taxon>Geotalea</taxon>
    </lineage>
</organism>
<dbReference type="STRING" id="351605.Gura_1589"/>
<dbReference type="KEGG" id="gur:Gura_1589"/>
<sequence>MSSKISFHFCVFVFRFYFRLICVPCGMGKFFAALSRKISRLFPPKIQILILQYNHVLTFATFRTNPIIPYTPITIQF</sequence>
<dbReference type="AlphaFoldDB" id="A5GED0"/>